<dbReference type="GO" id="GO:0009055">
    <property type="term" value="F:electron transfer activity"/>
    <property type="evidence" value="ECO:0007669"/>
    <property type="project" value="UniProtKB-UniRule"/>
</dbReference>
<dbReference type="EMBL" id="JARUXG010000027">
    <property type="protein sequence ID" value="MDG6783686.1"/>
    <property type="molecule type" value="Genomic_DNA"/>
</dbReference>
<dbReference type="SUPFAM" id="SSF54862">
    <property type="entry name" value="4Fe-4S ferredoxins"/>
    <property type="match status" value="1"/>
</dbReference>
<dbReference type="Gene3D" id="3.30.70.20">
    <property type="match status" value="1"/>
</dbReference>
<reference evidence="10" key="1">
    <citation type="submission" date="2023-04" db="EMBL/GenBank/DDBJ databases">
        <title>Characterization and analysis of the complete genome of Gordonia rubripertincta 112, the degrader of aromatic and aliphatic compounds.</title>
        <authorList>
            <person name="Frantsuzova E."/>
            <person name="Bogun A."/>
            <person name="Delegan Y."/>
        </authorList>
    </citation>
    <scope>NUCLEOTIDE SEQUENCE</scope>
    <source>
        <strain evidence="10">112</strain>
    </source>
</reference>
<evidence type="ECO:0000313" key="10">
    <source>
        <dbReference type="EMBL" id="MDG6783686.1"/>
    </source>
</evidence>
<dbReference type="RefSeq" id="WP_005195152.1">
    <property type="nucleotide sequence ID" value="NZ_CP136136.1"/>
</dbReference>
<sequence>MKIDIDFDMCDGHGECVIAAPEVFDLNEDGDTVVLLDENPDEGLRPKVAAAVKLCPLAVIRVEDDK</sequence>
<name>A0AAW6RGP2_GORRU</name>
<feature type="domain" description="4Fe-4S ferredoxin-type" evidence="9">
    <location>
        <begin position="1"/>
        <end position="29"/>
    </location>
</feature>
<organism evidence="10">
    <name type="scientific">Gordonia rubripertincta</name>
    <name type="common">Rhodococcus corallinus</name>
    <dbReference type="NCBI Taxonomy" id="36822"/>
    <lineage>
        <taxon>Bacteria</taxon>
        <taxon>Bacillati</taxon>
        <taxon>Actinomycetota</taxon>
        <taxon>Actinomycetes</taxon>
        <taxon>Mycobacteriales</taxon>
        <taxon>Gordoniaceae</taxon>
        <taxon>Gordonia</taxon>
    </lineage>
</organism>
<gene>
    <name evidence="10" type="ORF">QBL07_23010</name>
</gene>
<dbReference type="GO" id="GO:0051538">
    <property type="term" value="F:3 iron, 4 sulfur cluster binding"/>
    <property type="evidence" value="ECO:0007669"/>
    <property type="project" value="UniProtKB-KW"/>
</dbReference>
<dbReference type="InterPro" id="IPR001080">
    <property type="entry name" value="3Fe4S_ferredoxin"/>
</dbReference>
<comment type="function">
    <text evidence="8">Ferredoxins are iron-sulfur proteins that transfer electrons in a wide variety of metabolic reactions.</text>
</comment>
<dbReference type="InterPro" id="IPR017896">
    <property type="entry name" value="4Fe4S_Fe-S-bd"/>
</dbReference>
<dbReference type="GO" id="GO:0005506">
    <property type="term" value="F:iron ion binding"/>
    <property type="evidence" value="ECO:0007669"/>
    <property type="project" value="UniProtKB-UniRule"/>
</dbReference>
<dbReference type="PANTHER" id="PTHR36923:SF3">
    <property type="entry name" value="FERREDOXIN"/>
    <property type="match status" value="1"/>
</dbReference>
<evidence type="ECO:0000256" key="5">
    <source>
        <dbReference type="ARBA" id="ARBA00023004"/>
    </source>
</evidence>
<keyword evidence="6 8" id="KW-0411">Iron-sulfur</keyword>
<evidence type="ECO:0000256" key="4">
    <source>
        <dbReference type="ARBA" id="ARBA00022982"/>
    </source>
</evidence>
<dbReference type="InterPro" id="IPR051269">
    <property type="entry name" value="Fe-S_cluster_ET"/>
</dbReference>
<evidence type="ECO:0000259" key="9">
    <source>
        <dbReference type="PROSITE" id="PS51379"/>
    </source>
</evidence>
<evidence type="ECO:0000256" key="1">
    <source>
        <dbReference type="ARBA" id="ARBA00001927"/>
    </source>
</evidence>
<keyword evidence="2 8" id="KW-0813">Transport</keyword>
<dbReference type="PRINTS" id="PR00352">
    <property type="entry name" value="3FE4SFRDOXIN"/>
</dbReference>
<dbReference type="PROSITE" id="PS51379">
    <property type="entry name" value="4FE4S_FER_2"/>
    <property type="match status" value="1"/>
</dbReference>
<evidence type="ECO:0000256" key="6">
    <source>
        <dbReference type="ARBA" id="ARBA00023014"/>
    </source>
</evidence>
<evidence type="ECO:0000256" key="7">
    <source>
        <dbReference type="ARBA" id="ARBA00023291"/>
    </source>
</evidence>
<comment type="cofactor">
    <cofactor evidence="1">
        <name>[3Fe-4S] cluster</name>
        <dbReference type="ChEBI" id="CHEBI:21137"/>
    </cofactor>
</comment>
<keyword evidence="5 8" id="KW-0408">Iron</keyword>
<proteinExistence type="predicted"/>
<dbReference type="Pfam" id="PF13459">
    <property type="entry name" value="Fer4_15"/>
    <property type="match status" value="1"/>
</dbReference>
<dbReference type="AlphaFoldDB" id="A0AAW6RGP2"/>
<comment type="caution">
    <text evidence="10">The sequence shown here is derived from an EMBL/GenBank/DDBJ whole genome shotgun (WGS) entry which is preliminary data.</text>
</comment>
<accession>A0AAW6RGP2</accession>
<protein>
    <recommendedName>
        <fullName evidence="8">Ferredoxin</fullName>
    </recommendedName>
</protein>
<keyword evidence="7" id="KW-0003">3Fe-4S</keyword>
<evidence type="ECO:0000256" key="3">
    <source>
        <dbReference type="ARBA" id="ARBA00022723"/>
    </source>
</evidence>
<keyword evidence="3 8" id="KW-0479">Metal-binding</keyword>
<dbReference type="PANTHER" id="PTHR36923">
    <property type="entry name" value="FERREDOXIN"/>
    <property type="match status" value="1"/>
</dbReference>
<keyword evidence="4 8" id="KW-0249">Electron transport</keyword>
<evidence type="ECO:0000256" key="2">
    <source>
        <dbReference type="ARBA" id="ARBA00022448"/>
    </source>
</evidence>
<evidence type="ECO:0000256" key="8">
    <source>
        <dbReference type="RuleBase" id="RU368020"/>
    </source>
</evidence>